<evidence type="ECO:0000259" key="6">
    <source>
        <dbReference type="PROSITE" id="PS50977"/>
    </source>
</evidence>
<evidence type="ECO:0000256" key="5">
    <source>
        <dbReference type="PROSITE-ProRule" id="PRU00335"/>
    </source>
</evidence>
<keyword evidence="3 5" id="KW-0238">DNA-binding</keyword>
<sequence length="197" mass="22493">MPKQIDHEKRREQIAEATWRVISERGMEGATVRNIAAEAGLSLGALRHYFSTQDELLAYSLKLVKERATARIREIISLDLPPREKFIKTILELVPTNQEKMAEMEVWFAFTAYFRHKPGGLDAQYDGIYPGLQKLMDYAEQSGLLPANIDKEMETERLYALVDGLALHAYLEPQRLDGPKVERVLIHHLSALMATED</sequence>
<name>A0A4Y3PQI4_BREPA</name>
<evidence type="ECO:0000256" key="4">
    <source>
        <dbReference type="ARBA" id="ARBA00023163"/>
    </source>
</evidence>
<dbReference type="InterPro" id="IPR023772">
    <property type="entry name" value="DNA-bd_HTH_TetR-type_CS"/>
</dbReference>
<dbReference type="PRINTS" id="PR00455">
    <property type="entry name" value="HTHTETR"/>
</dbReference>
<dbReference type="SUPFAM" id="SSF48498">
    <property type="entry name" value="Tetracyclin repressor-like, C-terminal domain"/>
    <property type="match status" value="1"/>
</dbReference>
<organism evidence="7 8">
    <name type="scientific">Brevibacillus parabrevis</name>
    <dbReference type="NCBI Taxonomy" id="54914"/>
    <lineage>
        <taxon>Bacteria</taxon>
        <taxon>Bacillati</taxon>
        <taxon>Bacillota</taxon>
        <taxon>Bacilli</taxon>
        <taxon>Bacillales</taxon>
        <taxon>Paenibacillaceae</taxon>
        <taxon>Brevibacillus</taxon>
    </lineage>
</organism>
<dbReference type="PANTHER" id="PTHR30055:SF226">
    <property type="entry name" value="HTH-TYPE TRANSCRIPTIONAL REGULATOR PKSA"/>
    <property type="match status" value="1"/>
</dbReference>
<dbReference type="STRING" id="54914.AV540_00235"/>
<dbReference type="InterPro" id="IPR001647">
    <property type="entry name" value="HTH_TetR"/>
</dbReference>
<dbReference type="InterPro" id="IPR009057">
    <property type="entry name" value="Homeodomain-like_sf"/>
</dbReference>
<dbReference type="PROSITE" id="PS01081">
    <property type="entry name" value="HTH_TETR_1"/>
    <property type="match status" value="1"/>
</dbReference>
<dbReference type="PROSITE" id="PS50977">
    <property type="entry name" value="HTH_TETR_2"/>
    <property type="match status" value="1"/>
</dbReference>
<keyword evidence="1" id="KW-0678">Repressor</keyword>
<dbReference type="GO" id="GO:0000976">
    <property type="term" value="F:transcription cis-regulatory region binding"/>
    <property type="evidence" value="ECO:0007669"/>
    <property type="project" value="TreeGrafter"/>
</dbReference>
<dbReference type="Proteomes" id="UP000316882">
    <property type="component" value="Unassembled WGS sequence"/>
</dbReference>
<evidence type="ECO:0000256" key="1">
    <source>
        <dbReference type="ARBA" id="ARBA00022491"/>
    </source>
</evidence>
<dbReference type="EMBL" id="BJMH01000049">
    <property type="protein sequence ID" value="GEB35673.1"/>
    <property type="molecule type" value="Genomic_DNA"/>
</dbReference>
<dbReference type="Gene3D" id="1.10.357.10">
    <property type="entry name" value="Tetracycline Repressor, domain 2"/>
    <property type="match status" value="1"/>
</dbReference>
<reference evidence="7 8" key="1">
    <citation type="submission" date="2019-06" db="EMBL/GenBank/DDBJ databases">
        <title>Whole genome shotgun sequence of Brevibacillus parabrevis NBRC 12334.</title>
        <authorList>
            <person name="Hosoyama A."/>
            <person name="Uohara A."/>
            <person name="Ohji S."/>
            <person name="Ichikawa N."/>
        </authorList>
    </citation>
    <scope>NUCLEOTIDE SEQUENCE [LARGE SCALE GENOMIC DNA]</scope>
    <source>
        <strain evidence="7 8">NBRC 12334</strain>
    </source>
</reference>
<dbReference type="Pfam" id="PF00440">
    <property type="entry name" value="TetR_N"/>
    <property type="match status" value="1"/>
</dbReference>
<feature type="DNA-binding region" description="H-T-H motif" evidence="5">
    <location>
        <begin position="31"/>
        <end position="50"/>
    </location>
</feature>
<feature type="domain" description="HTH tetR-type" evidence="6">
    <location>
        <begin position="8"/>
        <end position="68"/>
    </location>
</feature>
<protein>
    <submittedName>
        <fullName evidence="7">HTH-type transcriptional regulator PksA</fullName>
    </submittedName>
</protein>
<proteinExistence type="predicted"/>
<evidence type="ECO:0000313" key="8">
    <source>
        <dbReference type="Proteomes" id="UP000316882"/>
    </source>
</evidence>
<dbReference type="GO" id="GO:0003700">
    <property type="term" value="F:DNA-binding transcription factor activity"/>
    <property type="evidence" value="ECO:0007669"/>
    <property type="project" value="TreeGrafter"/>
</dbReference>
<keyword evidence="2" id="KW-0805">Transcription regulation</keyword>
<keyword evidence="8" id="KW-1185">Reference proteome</keyword>
<evidence type="ECO:0000256" key="2">
    <source>
        <dbReference type="ARBA" id="ARBA00023015"/>
    </source>
</evidence>
<evidence type="ECO:0000313" key="7">
    <source>
        <dbReference type="EMBL" id="GEB35673.1"/>
    </source>
</evidence>
<dbReference type="InterPro" id="IPR039538">
    <property type="entry name" value="BetI_C"/>
</dbReference>
<evidence type="ECO:0000256" key="3">
    <source>
        <dbReference type="ARBA" id="ARBA00023125"/>
    </source>
</evidence>
<dbReference type="InterPro" id="IPR036271">
    <property type="entry name" value="Tet_transcr_reg_TetR-rel_C_sf"/>
</dbReference>
<dbReference type="InterPro" id="IPR050109">
    <property type="entry name" value="HTH-type_TetR-like_transc_reg"/>
</dbReference>
<dbReference type="AlphaFoldDB" id="A0A4Y3PQI4"/>
<accession>A0A4Y3PQI4</accession>
<comment type="caution">
    <text evidence="7">The sequence shown here is derived from an EMBL/GenBank/DDBJ whole genome shotgun (WGS) entry which is preliminary data.</text>
</comment>
<dbReference type="PANTHER" id="PTHR30055">
    <property type="entry name" value="HTH-TYPE TRANSCRIPTIONAL REGULATOR RUTR"/>
    <property type="match status" value="1"/>
</dbReference>
<gene>
    <name evidence="7" type="primary">pksA</name>
    <name evidence="7" type="ORF">BPA01_52530</name>
</gene>
<dbReference type="SUPFAM" id="SSF46689">
    <property type="entry name" value="Homeodomain-like"/>
    <property type="match status" value="1"/>
</dbReference>
<dbReference type="RefSeq" id="WP_122966777.1">
    <property type="nucleotide sequence ID" value="NZ_BJMH01000049.1"/>
</dbReference>
<keyword evidence="4" id="KW-0804">Transcription</keyword>
<dbReference type="Pfam" id="PF13977">
    <property type="entry name" value="TetR_C_6"/>
    <property type="match status" value="1"/>
</dbReference>